<dbReference type="Pfam" id="PF07714">
    <property type="entry name" value="PK_Tyr_Ser-Thr"/>
    <property type="match status" value="1"/>
</dbReference>
<reference evidence="8" key="1">
    <citation type="journal article" date="2018" name="Nat. Plants">
        <title>Whole-genome landscape of Medicago truncatula symbiotic genes.</title>
        <authorList>
            <person name="Pecrix Y."/>
            <person name="Staton S.E."/>
            <person name="Sallet E."/>
            <person name="Lelandais-Briere C."/>
            <person name="Moreau S."/>
            <person name="Carrere S."/>
            <person name="Blein T."/>
            <person name="Jardinaud M.F."/>
            <person name="Latrasse D."/>
            <person name="Zouine M."/>
            <person name="Zahm M."/>
            <person name="Kreplak J."/>
            <person name="Mayjonade B."/>
            <person name="Satge C."/>
            <person name="Perez M."/>
            <person name="Cauet S."/>
            <person name="Marande W."/>
            <person name="Chantry-Darmon C."/>
            <person name="Lopez-Roques C."/>
            <person name="Bouchez O."/>
            <person name="Berard A."/>
            <person name="Debelle F."/>
            <person name="Munos S."/>
            <person name="Bendahmane A."/>
            <person name="Berges H."/>
            <person name="Niebel A."/>
            <person name="Buitink J."/>
            <person name="Frugier F."/>
            <person name="Benhamed M."/>
            <person name="Crespi M."/>
            <person name="Gouzy J."/>
            <person name="Gamas P."/>
        </authorList>
    </citation>
    <scope>NUCLEOTIDE SEQUENCE [LARGE SCALE GENOMIC DNA]</scope>
    <source>
        <strain evidence="8">cv. Jemalong A17</strain>
    </source>
</reference>
<name>A0A396GJL4_MEDTR</name>
<dbReference type="Gramene" id="rna46917">
    <property type="protein sequence ID" value="RHN40723.1"/>
    <property type="gene ID" value="gene46917"/>
</dbReference>
<dbReference type="PANTHER" id="PTHR27002:SF776">
    <property type="entry name" value="CYSTEINE-RICH RLK (RECEPTOR-LIKE KINASE) PROTEIN"/>
    <property type="match status" value="1"/>
</dbReference>
<feature type="domain" description="Serine-threonine/tyrosine-protein kinase catalytic" evidence="6">
    <location>
        <begin position="15"/>
        <end position="48"/>
    </location>
</feature>
<dbReference type="GO" id="GO:0004674">
    <property type="term" value="F:protein serine/threonine kinase activity"/>
    <property type="evidence" value="ECO:0007669"/>
    <property type="project" value="UniProtKB-KW"/>
</dbReference>
<dbReference type="GO" id="GO:0005524">
    <property type="term" value="F:ATP binding"/>
    <property type="evidence" value="ECO:0007669"/>
    <property type="project" value="UniProtKB-KW"/>
</dbReference>
<keyword evidence="5" id="KW-0067">ATP-binding</keyword>
<protein>
    <recommendedName>
        <fullName evidence="6">Serine-threonine/tyrosine-protein kinase catalytic domain-containing protein</fullName>
    </recommendedName>
</protein>
<evidence type="ECO:0000256" key="5">
    <source>
        <dbReference type="ARBA" id="ARBA00022840"/>
    </source>
</evidence>
<gene>
    <name evidence="7" type="ORF">MtrunA17_Chr8g0357901</name>
</gene>
<comment type="caution">
    <text evidence="7">The sequence shown here is derived from an EMBL/GenBank/DDBJ whole genome shotgun (WGS) entry which is preliminary data.</text>
</comment>
<keyword evidence="3" id="KW-0547">Nucleotide-binding</keyword>
<evidence type="ECO:0000256" key="3">
    <source>
        <dbReference type="ARBA" id="ARBA00022741"/>
    </source>
</evidence>
<keyword evidence="4" id="KW-0418">Kinase</keyword>
<dbReference type="InterPro" id="IPR001245">
    <property type="entry name" value="Ser-Thr/Tyr_kinase_cat_dom"/>
</dbReference>
<dbReference type="EMBL" id="PSQE01000008">
    <property type="protein sequence ID" value="RHN40723.1"/>
    <property type="molecule type" value="Genomic_DNA"/>
</dbReference>
<dbReference type="PANTHER" id="PTHR27002">
    <property type="entry name" value="RECEPTOR-LIKE SERINE/THREONINE-PROTEIN KINASE SD1-8"/>
    <property type="match status" value="1"/>
</dbReference>
<evidence type="ECO:0000256" key="1">
    <source>
        <dbReference type="ARBA" id="ARBA00022527"/>
    </source>
</evidence>
<dbReference type="Proteomes" id="UP000265566">
    <property type="component" value="Chromosome 8"/>
</dbReference>
<dbReference type="SUPFAM" id="SSF56112">
    <property type="entry name" value="Protein kinase-like (PK-like)"/>
    <property type="match status" value="1"/>
</dbReference>
<keyword evidence="2 7" id="KW-0808">Transferase</keyword>
<evidence type="ECO:0000313" key="7">
    <source>
        <dbReference type="EMBL" id="RHN40723.1"/>
    </source>
</evidence>
<dbReference type="Gene3D" id="1.10.510.10">
    <property type="entry name" value="Transferase(Phosphotransferase) domain 1"/>
    <property type="match status" value="1"/>
</dbReference>
<evidence type="ECO:0000313" key="8">
    <source>
        <dbReference type="Proteomes" id="UP000265566"/>
    </source>
</evidence>
<organism evidence="7 8">
    <name type="scientific">Medicago truncatula</name>
    <name type="common">Barrel medic</name>
    <name type="synonym">Medicago tribuloides</name>
    <dbReference type="NCBI Taxonomy" id="3880"/>
    <lineage>
        <taxon>Eukaryota</taxon>
        <taxon>Viridiplantae</taxon>
        <taxon>Streptophyta</taxon>
        <taxon>Embryophyta</taxon>
        <taxon>Tracheophyta</taxon>
        <taxon>Spermatophyta</taxon>
        <taxon>Magnoliopsida</taxon>
        <taxon>eudicotyledons</taxon>
        <taxon>Gunneridae</taxon>
        <taxon>Pentapetalae</taxon>
        <taxon>rosids</taxon>
        <taxon>fabids</taxon>
        <taxon>Fabales</taxon>
        <taxon>Fabaceae</taxon>
        <taxon>Papilionoideae</taxon>
        <taxon>50 kb inversion clade</taxon>
        <taxon>NPAAA clade</taxon>
        <taxon>Hologalegina</taxon>
        <taxon>IRL clade</taxon>
        <taxon>Trifolieae</taxon>
        <taxon>Medicago</taxon>
    </lineage>
</organism>
<dbReference type="AlphaFoldDB" id="A0A396GJL4"/>
<evidence type="ECO:0000256" key="4">
    <source>
        <dbReference type="ARBA" id="ARBA00022777"/>
    </source>
</evidence>
<proteinExistence type="predicted"/>
<keyword evidence="1" id="KW-0723">Serine/threonine-protein kinase</keyword>
<evidence type="ECO:0000259" key="6">
    <source>
        <dbReference type="Pfam" id="PF07714"/>
    </source>
</evidence>
<dbReference type="InterPro" id="IPR011009">
    <property type="entry name" value="Kinase-like_dom_sf"/>
</dbReference>
<accession>A0A396GJL4</accession>
<sequence length="97" mass="11119">MYKLFEVIQNIWWRSVYMSPKYAMKGICSTKADVYSFGVLLLEIVCGRKNNSFYDVDRPLNLVGYVCEISLIEFFPFSILIVVSNSIKLLTGMGAME</sequence>
<evidence type="ECO:0000256" key="2">
    <source>
        <dbReference type="ARBA" id="ARBA00022679"/>
    </source>
</evidence>